<organism evidence="7 8">
    <name type="scientific">Crassostrea virginica</name>
    <name type="common">Eastern oyster</name>
    <dbReference type="NCBI Taxonomy" id="6565"/>
    <lineage>
        <taxon>Eukaryota</taxon>
        <taxon>Metazoa</taxon>
        <taxon>Spiralia</taxon>
        <taxon>Lophotrochozoa</taxon>
        <taxon>Mollusca</taxon>
        <taxon>Bivalvia</taxon>
        <taxon>Autobranchia</taxon>
        <taxon>Pteriomorphia</taxon>
        <taxon>Ostreida</taxon>
        <taxon>Ostreoidea</taxon>
        <taxon>Ostreidae</taxon>
        <taxon>Crassostrea</taxon>
    </lineage>
</organism>
<keyword evidence="7" id="KW-1185">Reference proteome</keyword>
<comment type="subcellular location">
    <subcellularLocation>
        <location evidence="1">Nucleus</location>
    </subcellularLocation>
</comment>
<protein>
    <submittedName>
        <fullName evidence="8">Something about silencing protein 10-like</fullName>
    </submittedName>
</protein>
<dbReference type="Pfam" id="PF04000">
    <property type="entry name" value="Sas10_Utp3"/>
    <property type="match status" value="1"/>
</dbReference>
<dbReference type="Pfam" id="PF09368">
    <property type="entry name" value="Sas10"/>
    <property type="match status" value="1"/>
</dbReference>
<feature type="region of interest" description="Disordered" evidence="5">
    <location>
        <begin position="428"/>
        <end position="486"/>
    </location>
</feature>
<gene>
    <name evidence="8" type="primary">LOC111137537</name>
</gene>
<evidence type="ECO:0000313" key="7">
    <source>
        <dbReference type="Proteomes" id="UP000694844"/>
    </source>
</evidence>
<dbReference type="GO" id="GO:0032040">
    <property type="term" value="C:small-subunit processome"/>
    <property type="evidence" value="ECO:0007669"/>
    <property type="project" value="TreeGrafter"/>
</dbReference>
<dbReference type="InterPro" id="IPR007146">
    <property type="entry name" value="Sas10/Utp3/C1D"/>
</dbReference>
<feature type="domain" description="Sas10 C-terminal" evidence="6">
    <location>
        <begin position="458"/>
        <end position="531"/>
    </location>
</feature>
<proteinExistence type="inferred from homology"/>
<evidence type="ECO:0000256" key="5">
    <source>
        <dbReference type="SAM" id="MobiDB-lite"/>
    </source>
</evidence>
<feature type="compositionally biased region" description="Basic residues" evidence="5">
    <location>
        <begin position="367"/>
        <end position="376"/>
    </location>
</feature>
<dbReference type="AlphaFoldDB" id="A0A8B8EXI2"/>
<feature type="compositionally biased region" description="Basic residues" evidence="5">
    <location>
        <begin position="475"/>
        <end position="486"/>
    </location>
</feature>
<dbReference type="PANTHER" id="PTHR13237:SF8">
    <property type="entry name" value="SOMETHING ABOUT SILENCING PROTEIN 10"/>
    <property type="match status" value="1"/>
</dbReference>
<dbReference type="GO" id="GO:0000462">
    <property type="term" value="P:maturation of SSU-rRNA from tricistronic rRNA transcript (SSU-rRNA, 5.8S rRNA, LSU-rRNA)"/>
    <property type="evidence" value="ECO:0007669"/>
    <property type="project" value="TreeGrafter"/>
</dbReference>
<dbReference type="GeneID" id="111137537"/>
<evidence type="ECO:0000256" key="4">
    <source>
        <dbReference type="ARBA" id="ARBA00023242"/>
    </source>
</evidence>
<dbReference type="InterPro" id="IPR018972">
    <property type="entry name" value="Sas10_C_dom"/>
</dbReference>
<dbReference type="Proteomes" id="UP000694844">
    <property type="component" value="Chromosome 5"/>
</dbReference>
<evidence type="ECO:0000256" key="2">
    <source>
        <dbReference type="ARBA" id="ARBA00010979"/>
    </source>
</evidence>
<evidence type="ECO:0000259" key="6">
    <source>
        <dbReference type="Pfam" id="PF09368"/>
    </source>
</evidence>
<sequence length="533" mass="61903">MKIQKVLSRKGNVQIQCYETLLQQGKMPRKPKKKQVEVVYYDSDDERSYAKEDVPDPTKDDYFYDAVDEFHAEKEKIMLDKGLREDDQQSSESDEEVLGLGVDDDDLLSDEEIQNYKKQLRKFKLHKKKDEMGSDIEEDVEKGLPDLKAWGKKRSKYYGADISDDDIDLSGSDEEEGAAVLEEKEALNLQKKMAAELDEMDFGLDIFKKKEKVTEQDDSDGKIKKDLSKLSKKEKLQLLKKESPEMLPLIEDFKSVMTEAKDVFLPLSKLVKDGRISGKAADYIQCKLKLALSYCTNISFYMMLKSKQVPVQNHPVIKRLVQYRNLLKQLEPADIQLHDEIQEILSRMKNGEEIFLEEEPKQSSTFIRRKTLRTSRKNAEEKKMSDLISTSEEEEEEEIPKKKSKQENQRYETEDEKAALAYYEMMKKGRDSDENEEVEEEGMVDDSMDPGQEDEEAEGGKRAITYQIEKNKGLTPHKKKELRNPRVKHRMKFRKAKIRRRGQVREARTEVTRYGGEASGIRTGIKRGIKMRA</sequence>
<evidence type="ECO:0000256" key="1">
    <source>
        <dbReference type="ARBA" id="ARBA00004123"/>
    </source>
</evidence>
<feature type="compositionally biased region" description="Acidic residues" evidence="5">
    <location>
        <begin position="88"/>
        <end position="103"/>
    </location>
</feature>
<comment type="similarity">
    <text evidence="2">Belongs to the SAS10 family.</text>
</comment>
<dbReference type="OrthoDB" id="1924577at2759"/>
<dbReference type="KEGG" id="cvn:111137537"/>
<accession>A0A8B8EXI2</accession>
<evidence type="ECO:0000256" key="3">
    <source>
        <dbReference type="ARBA" id="ARBA00022553"/>
    </source>
</evidence>
<name>A0A8B8EXI2_CRAVI</name>
<feature type="compositionally biased region" description="Acidic residues" evidence="5">
    <location>
        <begin position="433"/>
        <end position="457"/>
    </location>
</feature>
<feature type="compositionally biased region" description="Basic and acidic residues" evidence="5">
    <location>
        <begin position="399"/>
        <end position="415"/>
    </location>
</feature>
<keyword evidence="3" id="KW-0597">Phosphoprotein</keyword>
<feature type="region of interest" description="Disordered" evidence="5">
    <location>
        <begin position="366"/>
        <end position="415"/>
    </location>
</feature>
<evidence type="ECO:0000313" key="8">
    <source>
        <dbReference type="RefSeq" id="XP_022344725.1"/>
    </source>
</evidence>
<feature type="region of interest" description="Disordered" evidence="5">
    <location>
        <begin position="80"/>
        <end position="103"/>
    </location>
</feature>
<keyword evidence="4" id="KW-0539">Nucleus</keyword>
<dbReference type="RefSeq" id="XP_022344725.1">
    <property type="nucleotide sequence ID" value="XM_022489017.1"/>
</dbReference>
<reference evidence="8" key="1">
    <citation type="submission" date="2025-08" db="UniProtKB">
        <authorList>
            <consortium name="RefSeq"/>
        </authorList>
    </citation>
    <scope>IDENTIFICATION</scope>
    <source>
        <tissue evidence="8">Whole sample</tissue>
    </source>
</reference>
<dbReference type="PANTHER" id="PTHR13237">
    <property type="entry name" value="SOMETHING ABOUT SILENCING PROTEIN 10-RELATED"/>
    <property type="match status" value="1"/>
</dbReference>